<dbReference type="EMBL" id="MWDB01000001">
    <property type="protein sequence ID" value="OQB42686.1"/>
    <property type="molecule type" value="Genomic_DNA"/>
</dbReference>
<protein>
    <submittedName>
        <fullName evidence="3">50S ribosomal protein L10</fullName>
    </submittedName>
</protein>
<evidence type="ECO:0000313" key="3">
    <source>
        <dbReference type="EMBL" id="OQB42686.1"/>
    </source>
</evidence>
<reference evidence="3" key="1">
    <citation type="submission" date="2017-02" db="EMBL/GenBank/DDBJ databases">
        <title>Delving into the versatile metabolic prowess of the omnipresent phylum Bacteroidetes.</title>
        <authorList>
            <person name="Nobu M.K."/>
            <person name="Mei R."/>
            <person name="Narihiro T."/>
            <person name="Kuroda K."/>
            <person name="Liu W.-T."/>
        </authorList>
    </citation>
    <scope>NUCLEOTIDE SEQUENCE</scope>
    <source>
        <strain evidence="3">ADurb.Bin160</strain>
    </source>
</reference>
<dbReference type="Proteomes" id="UP000485621">
    <property type="component" value="Unassembled WGS sequence"/>
</dbReference>
<evidence type="ECO:0000256" key="1">
    <source>
        <dbReference type="ARBA" id="ARBA00008889"/>
    </source>
</evidence>
<name>A0A1V5ZRH4_9BACT</name>
<dbReference type="InterPro" id="IPR043141">
    <property type="entry name" value="Ribosomal_uL10-like_sf"/>
</dbReference>
<keyword evidence="3" id="KW-0689">Ribosomal protein</keyword>
<feature type="compositionally biased region" description="Basic and acidic residues" evidence="2">
    <location>
        <begin position="44"/>
        <end position="63"/>
    </location>
</feature>
<comment type="similarity">
    <text evidence="1">Belongs to the universal ribosomal protein uL10 family.</text>
</comment>
<proteinExistence type="inferred from homology"/>
<organism evidence="3">
    <name type="scientific">candidate division CPR1 bacterium ADurb.Bin160</name>
    <dbReference type="NCBI Taxonomy" id="1852826"/>
    <lineage>
        <taxon>Bacteria</taxon>
        <taxon>candidate division CPR1</taxon>
    </lineage>
</organism>
<accession>A0A1V5ZRH4</accession>
<gene>
    <name evidence="3" type="ORF">BWY04_00124</name>
</gene>
<evidence type="ECO:0000256" key="2">
    <source>
        <dbReference type="SAM" id="MobiDB-lite"/>
    </source>
</evidence>
<keyword evidence="3" id="KW-0687">Ribonucleoprotein</keyword>
<dbReference type="GO" id="GO:0005840">
    <property type="term" value="C:ribosome"/>
    <property type="evidence" value="ECO:0007669"/>
    <property type="project" value="UniProtKB-KW"/>
</dbReference>
<dbReference type="SUPFAM" id="SSF160369">
    <property type="entry name" value="Ribosomal protein L10-like"/>
    <property type="match status" value="1"/>
</dbReference>
<comment type="caution">
    <text evidence="3">The sequence shown here is derived from an EMBL/GenBank/DDBJ whole genome shotgun (WGS) entry which is preliminary data.</text>
</comment>
<feature type="region of interest" description="Disordered" evidence="2">
    <location>
        <begin position="44"/>
        <end position="82"/>
    </location>
</feature>
<dbReference type="AlphaFoldDB" id="A0A1V5ZRH4"/>
<sequence length="82" mass="9293">MNYIDELANIPSREELLSKLVRLFNYPVQSLTSVLNQIAKKKSEEIQEEKSSEETQEEAKEEAVSTTDTELAENSKAQTTSE</sequence>
<dbReference type="Gene3D" id="6.10.250.290">
    <property type="match status" value="1"/>
</dbReference>